<dbReference type="InterPro" id="IPR018201">
    <property type="entry name" value="Ketoacyl_synth_AS"/>
</dbReference>
<dbReference type="InterPro" id="IPR015422">
    <property type="entry name" value="PyrdxlP-dep_Trfase_small"/>
</dbReference>
<dbReference type="Gene3D" id="3.40.47.10">
    <property type="match status" value="1"/>
</dbReference>
<evidence type="ECO:0000313" key="7">
    <source>
        <dbReference type="EMBL" id="QED27320.1"/>
    </source>
</evidence>
<dbReference type="InterPro" id="IPR036291">
    <property type="entry name" value="NAD(P)-bd_dom_sf"/>
</dbReference>
<dbReference type="InterPro" id="IPR001917">
    <property type="entry name" value="Aminotrans_II_pyridoxalP_BS"/>
</dbReference>
<dbReference type="InterPro" id="IPR049551">
    <property type="entry name" value="PKS_DH_C"/>
</dbReference>
<proteinExistence type="predicted"/>
<dbReference type="PROSITE" id="PS00606">
    <property type="entry name" value="KS3_1"/>
    <property type="match status" value="1"/>
</dbReference>
<dbReference type="Pfam" id="PF00155">
    <property type="entry name" value="Aminotran_1_2"/>
    <property type="match status" value="1"/>
</dbReference>
<dbReference type="PANTHER" id="PTHR43775:SF37">
    <property type="entry name" value="SI:DKEY-61P9.11"/>
    <property type="match status" value="1"/>
</dbReference>
<dbReference type="PANTHER" id="PTHR43775">
    <property type="entry name" value="FATTY ACID SYNTHASE"/>
    <property type="match status" value="1"/>
</dbReference>
<dbReference type="InterPro" id="IPR014030">
    <property type="entry name" value="Ketoacyl_synth_N"/>
</dbReference>
<dbReference type="InterPro" id="IPR015424">
    <property type="entry name" value="PyrdxlP-dep_Trfase"/>
</dbReference>
<dbReference type="InterPro" id="IPR013968">
    <property type="entry name" value="PKS_KR"/>
</dbReference>
<dbReference type="SMART" id="SM00827">
    <property type="entry name" value="PKS_AT"/>
    <property type="match status" value="1"/>
</dbReference>
<gene>
    <name evidence="7" type="ORF">FRD01_08720</name>
</gene>
<dbReference type="InterPro" id="IPR032821">
    <property type="entry name" value="PKS_assoc"/>
</dbReference>
<keyword evidence="4 7" id="KW-0808">Transferase</keyword>
<dbReference type="Gene3D" id="3.90.1150.10">
    <property type="entry name" value="Aspartate Aminotransferase, domain 1"/>
    <property type="match status" value="1"/>
</dbReference>
<dbReference type="SUPFAM" id="SSF51735">
    <property type="entry name" value="NAD(P)-binding Rossmann-fold domains"/>
    <property type="match status" value="1"/>
</dbReference>
<dbReference type="Pfam" id="PF16197">
    <property type="entry name" value="KAsynt_C_assoc"/>
    <property type="match status" value="1"/>
</dbReference>
<dbReference type="InterPro" id="IPR003560">
    <property type="entry name" value="DHB_DH"/>
</dbReference>
<dbReference type="InterPro" id="IPR016039">
    <property type="entry name" value="Thiolase-like"/>
</dbReference>
<organism evidence="7 8">
    <name type="scientific">Microvenator marinus</name>
    <dbReference type="NCBI Taxonomy" id="2600177"/>
    <lineage>
        <taxon>Bacteria</taxon>
        <taxon>Deltaproteobacteria</taxon>
        <taxon>Bradymonadales</taxon>
        <taxon>Microvenatoraceae</taxon>
        <taxon>Microvenator</taxon>
    </lineage>
</organism>
<keyword evidence="2" id="KW-0596">Phosphopantetheine</keyword>
<evidence type="ECO:0000259" key="6">
    <source>
        <dbReference type="PROSITE" id="PS52004"/>
    </source>
</evidence>
<dbReference type="SUPFAM" id="SSF55048">
    <property type="entry name" value="Probable ACP-binding domain of malonyl-CoA ACP transacylase"/>
    <property type="match status" value="1"/>
</dbReference>
<dbReference type="GO" id="GO:0008667">
    <property type="term" value="F:2,3-dihydro-2,3-dihydroxybenzoate dehydrogenase activity"/>
    <property type="evidence" value="ECO:0007669"/>
    <property type="project" value="InterPro"/>
</dbReference>
<dbReference type="GO" id="GO:0008483">
    <property type="term" value="F:transaminase activity"/>
    <property type="evidence" value="ECO:0007669"/>
    <property type="project" value="UniProtKB-KW"/>
</dbReference>
<dbReference type="InterPro" id="IPR014031">
    <property type="entry name" value="Ketoacyl_synth_C"/>
</dbReference>
<dbReference type="Gene3D" id="3.10.129.110">
    <property type="entry name" value="Polyketide synthase dehydratase"/>
    <property type="match status" value="1"/>
</dbReference>
<name>A0A5B8XNT7_9DELT</name>
<dbReference type="Pfam" id="PF00698">
    <property type="entry name" value="Acyl_transf_1"/>
    <property type="match status" value="1"/>
</dbReference>
<evidence type="ECO:0000256" key="4">
    <source>
        <dbReference type="ARBA" id="ARBA00022679"/>
    </source>
</evidence>
<protein>
    <submittedName>
        <fullName evidence="7">Aminotransferase class I/II-fold pyridoxal phosphate-dependent enzyme</fullName>
    </submittedName>
</protein>
<dbReference type="InterPro" id="IPR006162">
    <property type="entry name" value="Ppantetheine_attach_site"/>
</dbReference>
<dbReference type="SMART" id="SM00825">
    <property type="entry name" value="PKS_KS"/>
    <property type="match status" value="1"/>
</dbReference>
<comment type="cofactor">
    <cofactor evidence="1">
        <name>pyridoxal 5'-phosphate</name>
        <dbReference type="ChEBI" id="CHEBI:597326"/>
    </cofactor>
</comment>
<dbReference type="Pfam" id="PF00550">
    <property type="entry name" value="PP-binding"/>
    <property type="match status" value="1"/>
</dbReference>
<dbReference type="GO" id="GO:0006633">
    <property type="term" value="P:fatty acid biosynthetic process"/>
    <property type="evidence" value="ECO:0007669"/>
    <property type="project" value="InterPro"/>
</dbReference>
<dbReference type="InterPro" id="IPR001227">
    <property type="entry name" value="Ac_transferase_dom_sf"/>
</dbReference>
<dbReference type="PRINTS" id="PR01397">
    <property type="entry name" value="DHBDHDRGNASE"/>
</dbReference>
<dbReference type="CDD" id="cd00833">
    <property type="entry name" value="PKS"/>
    <property type="match status" value="1"/>
</dbReference>
<dbReference type="SUPFAM" id="SSF53383">
    <property type="entry name" value="PLP-dependent transferases"/>
    <property type="match status" value="1"/>
</dbReference>
<dbReference type="InterPro" id="IPR042104">
    <property type="entry name" value="PKS_dehydratase_sf"/>
</dbReference>
<dbReference type="InterPro" id="IPR016035">
    <property type="entry name" value="Acyl_Trfase/lysoPLipase"/>
</dbReference>
<keyword evidence="5" id="KW-0663">Pyridoxal phosphate</keyword>
<sequence>MFHPCAKAARNRVGFADLNERQVKMDSSRDIAIIGYSCRFAEADHIEAFWKNLVEGRACFNEIPSDRWSSEVFHSENPREFDRTYVRKAAFIEDVESFAAMHFGIAPRRVEVMDPQHRLILDAVRVAVQDSGYERRQLPLARVGTFIGASSSDHRLIMAARTLAMMASDGSLGEVVDPEALSKSVDRVAPVNSFSIPGSLINMAAANVAYQWKFGGPAYTLDAACASALVAVHNAVTHIRAGMCDVAVAGGIQLTLTPDTLVGFSRIGAISRHDACRPFDAEGDGFVQGDGVGIVVLKRLDEAQKDGDRIHAVIRGTGINNDAGDSGPMAPCVPGQVAVIQTALRDAAIDAEDVDLVECHGTATPVGDPVEVEAIHQVFGNSRSRYISSVKGNIGHTLAAAGIAGLLKATLELENQTKAVQAGFRSAHPDLKLEERRLEVPRESKPASIQVAGVSSFGFGGTNCHVVLERAPSRERTVDDEPQLVVLSAGNANLLAEHAREIVQTIQDKEPLLQDIAYTLSAARRHEAYRCSLIAYSLDDLVSKLNQVSEAIEKSESGELGPEVFVGEAGSGPVAALFPGQGAQGINMFRDAFKRFSAFRDEVTRLAQASGCDGILDLLYPSQNEDEAEAALRETRNTQPALAILSLALFNFLSGLGLQVDFALGHSLGEFLALGASGALSDEECVQLVATRGQLMQELPGDHGAMAALRLSAEELSILGPLPPSVEVANINHPKQTVVAGPSTSVDALVELAENKGVKATKLNVSHAFHSNIVKPILGNLGSAISKIEFRAPRFDVWSCTSDCLITTENAAELLASHATSPVNFLRGMQELESREILKVVELGTGALRSLVMQSTGGRVGHTSFENILMGLGRLVVQGQDLDLSALYPYSQVVTLPPTRLETQRFSAIRERSIPLKISRSETATRVAPVVSTQVNTVQEDKNLSELLALFQSQNQILAQHAEVIANQSRVLASMGMSLPDSPLTATVEKTPAPLSEPVEIQKVELQKAATPEPEVPTDWLPLVKDLVSEISAFPLKSLQPTQVLATELGFDSLMFAELASALQKNVPGLVVPQTGFSARTALQDVADSIPLWLGSSESPKSEIGELDLFEAAWVISPIQEHILEEAHGRRVEFVGDHTKRSEIAEAFEQRGAAEGSGDILVAFLNDTPAAFALAKERNANPPQVFLGIYPESHGIAGFLRALRHEWPNTRIVPVFWDGNDAQSLVSEAFSPNEEQEVRLQGPRETRRFTKATGSQNARFDGLNVVVSGGARGVGFVLAKAIAPRVKSLLLLGRRAESDLSSEEKAAIAQLSAQTKTEYLQLDVSAAIPSDLSQKLANYDGLIHAAGLLKDRKVEELSEQDLKAVWSAKVLGLRHLMQSMPNLKAVVATGSWAARFGNRAQTIYAAANDALADELNGFEGFAQIHEWPLWADTPMTESLSDAMLSGLEDMGVPVLSHEEGTRLFFAALEKTASIVTIGPELDKLQPEAKRFAVLGTDSSDWVFDHRLKGKAVMPFAAALELALKTSGASGLEDFKLISGVEVSGPTVISAKADKDRVVLSVDGAPKYLGRTHNEHADLPEISRPNGHEHQSWHNLNDFYKEFSFHGPKMRGIVSVEHADKTGFVGLVKTQKPSSFGGFGEHFSADPFMVDAGFQLVLYWLQNTLGFAAFPSSIEKLQVLGAPNGEQVRVVLKIKSSEGDLRGDMIWENLDGSPILVAHDLRATRLMESSKPKIKPEYWKVDEFPEVQALKQRLEMAALIGVQNPYFREHDGVAKNRAMIEGESMLNFSSYNYLGLSGHPVVNQAAKDAVEHYGTSVSASRLASGQIPLHRELEHAIASFVGVDAALVFSAGHHTNESVIGHLFGPGDLILHDSLAHNSIVTGADLSGAKRLQFPHNDHVGLGKMLEQLRPNFKKVGIIIEGVYSMDGDIPNLAEFIELKKEYGAILYVDEAHSLGCIGPRGGGIADYFGLDAREVDLWMGTLSKSFASCGGFIAGSGALIDYLKYTVPGFIFSAGISPANSAAALAAIQLIEQEPERVLTLQDNSRVFLEACQKHGLDTGPSKDSAVVPVIVGNSFYCLQLSERLALRGINVQPIVYPAVDDEASRLRFFISSTHTHDELLETAKTVAQELGELSTKAMSA</sequence>
<dbReference type="GO" id="GO:0004312">
    <property type="term" value="F:fatty acid synthase activity"/>
    <property type="evidence" value="ECO:0007669"/>
    <property type="project" value="TreeGrafter"/>
</dbReference>
<accession>A0A5B8XNT7</accession>
<dbReference type="GO" id="GO:0019290">
    <property type="term" value="P:siderophore biosynthetic process"/>
    <property type="evidence" value="ECO:0007669"/>
    <property type="project" value="InterPro"/>
</dbReference>
<dbReference type="GO" id="GO:0004315">
    <property type="term" value="F:3-oxoacyl-[acyl-carrier-protein] synthase activity"/>
    <property type="evidence" value="ECO:0007669"/>
    <property type="project" value="InterPro"/>
</dbReference>
<dbReference type="Gene3D" id="3.40.366.10">
    <property type="entry name" value="Malonyl-Coenzyme A Acyl Carrier Protein, domain 2"/>
    <property type="match status" value="1"/>
</dbReference>
<dbReference type="InterPro" id="IPR004839">
    <property type="entry name" value="Aminotransferase_I/II_large"/>
</dbReference>
<dbReference type="InterPro" id="IPR016036">
    <property type="entry name" value="Malonyl_transacylase_ACP-bd"/>
</dbReference>
<dbReference type="SUPFAM" id="SSF53901">
    <property type="entry name" value="Thiolase-like"/>
    <property type="match status" value="1"/>
</dbReference>
<evidence type="ECO:0000256" key="5">
    <source>
        <dbReference type="ARBA" id="ARBA00022898"/>
    </source>
</evidence>
<dbReference type="Pfam" id="PF08659">
    <property type="entry name" value="KR"/>
    <property type="match status" value="1"/>
</dbReference>
<dbReference type="Pfam" id="PF00109">
    <property type="entry name" value="ketoacyl-synt"/>
    <property type="match status" value="1"/>
</dbReference>
<dbReference type="InterPro" id="IPR057326">
    <property type="entry name" value="KR_dom"/>
</dbReference>
<dbReference type="InterPro" id="IPR014043">
    <property type="entry name" value="Acyl_transferase_dom"/>
</dbReference>
<dbReference type="Gene3D" id="3.40.640.10">
    <property type="entry name" value="Type I PLP-dependent aspartate aminotransferase-like (Major domain)"/>
    <property type="match status" value="1"/>
</dbReference>
<reference evidence="7 8" key="1">
    <citation type="submission" date="2019-08" db="EMBL/GenBank/DDBJ databases">
        <authorList>
            <person name="Liang Q."/>
        </authorList>
    </citation>
    <scope>NUCLEOTIDE SEQUENCE [LARGE SCALE GENOMIC DNA]</scope>
    <source>
        <strain evidence="7 8">V1718</strain>
    </source>
</reference>
<dbReference type="PROSITE" id="PS00012">
    <property type="entry name" value="PHOSPHOPANTETHEINE"/>
    <property type="match status" value="1"/>
</dbReference>
<dbReference type="SUPFAM" id="SSF52151">
    <property type="entry name" value="FabD/lysophospholipase-like"/>
    <property type="match status" value="1"/>
</dbReference>
<dbReference type="InterPro" id="IPR036736">
    <property type="entry name" value="ACP-like_sf"/>
</dbReference>
<evidence type="ECO:0000256" key="3">
    <source>
        <dbReference type="ARBA" id="ARBA00022553"/>
    </source>
</evidence>
<dbReference type="InterPro" id="IPR015421">
    <property type="entry name" value="PyrdxlP-dep_Trfase_major"/>
</dbReference>
<keyword evidence="3" id="KW-0597">Phosphoprotein</keyword>
<dbReference type="CDD" id="cd06454">
    <property type="entry name" value="KBL_like"/>
    <property type="match status" value="1"/>
</dbReference>
<evidence type="ECO:0000256" key="2">
    <source>
        <dbReference type="ARBA" id="ARBA00022450"/>
    </source>
</evidence>
<dbReference type="PROSITE" id="PS52004">
    <property type="entry name" value="KS3_2"/>
    <property type="match status" value="1"/>
</dbReference>
<dbReference type="Gene3D" id="3.40.50.720">
    <property type="entry name" value="NAD(P)-binding Rossmann-like Domain"/>
    <property type="match status" value="1"/>
</dbReference>
<evidence type="ECO:0000256" key="1">
    <source>
        <dbReference type="ARBA" id="ARBA00001933"/>
    </source>
</evidence>
<feature type="domain" description="Ketosynthase family 3 (KS3)" evidence="6">
    <location>
        <begin position="28"/>
        <end position="470"/>
    </location>
</feature>
<keyword evidence="8" id="KW-1185">Reference proteome</keyword>
<dbReference type="OrthoDB" id="5349841at2"/>
<dbReference type="Gene3D" id="1.10.1200.10">
    <property type="entry name" value="ACP-like"/>
    <property type="match status" value="1"/>
</dbReference>
<keyword evidence="7" id="KW-0032">Aminotransferase</keyword>
<dbReference type="Proteomes" id="UP000321595">
    <property type="component" value="Chromosome"/>
</dbReference>
<evidence type="ECO:0000313" key="8">
    <source>
        <dbReference type="Proteomes" id="UP000321595"/>
    </source>
</evidence>
<dbReference type="EMBL" id="CP042467">
    <property type="protein sequence ID" value="QED27320.1"/>
    <property type="molecule type" value="Genomic_DNA"/>
</dbReference>
<dbReference type="InterPro" id="IPR009081">
    <property type="entry name" value="PP-bd_ACP"/>
</dbReference>
<dbReference type="PROSITE" id="PS00599">
    <property type="entry name" value="AA_TRANSFER_CLASS_2"/>
    <property type="match status" value="1"/>
</dbReference>
<dbReference type="Pfam" id="PF02801">
    <property type="entry name" value="Ketoacyl-synt_C"/>
    <property type="match status" value="1"/>
</dbReference>
<dbReference type="SMART" id="SM00822">
    <property type="entry name" value="PKS_KR"/>
    <property type="match status" value="1"/>
</dbReference>
<dbReference type="Pfam" id="PF14765">
    <property type="entry name" value="PS-DH"/>
    <property type="match status" value="1"/>
</dbReference>
<dbReference type="InterPro" id="IPR020841">
    <property type="entry name" value="PKS_Beta-ketoAc_synthase_dom"/>
</dbReference>
<dbReference type="KEGG" id="bbae:FRD01_08720"/>
<dbReference type="InterPro" id="IPR050091">
    <property type="entry name" value="PKS_NRPS_Biosynth_Enz"/>
</dbReference>
<dbReference type="GO" id="GO:0030170">
    <property type="term" value="F:pyridoxal phosphate binding"/>
    <property type="evidence" value="ECO:0007669"/>
    <property type="project" value="InterPro"/>
</dbReference>